<proteinExistence type="predicted"/>
<dbReference type="InterPro" id="IPR046674">
    <property type="entry name" value="DUF6544"/>
</dbReference>
<keyword evidence="1" id="KW-0812">Transmembrane</keyword>
<comment type="caution">
    <text evidence="2">The sequence shown here is derived from an EMBL/GenBank/DDBJ whole genome shotgun (WGS) entry which is preliminary data.</text>
</comment>
<accession>A0ABR8YRK8</accession>
<dbReference type="EMBL" id="JACSQB010000052">
    <property type="protein sequence ID" value="MBD8046890.1"/>
    <property type="molecule type" value="Genomic_DNA"/>
</dbReference>
<evidence type="ECO:0000313" key="3">
    <source>
        <dbReference type="Proteomes" id="UP000627166"/>
    </source>
</evidence>
<sequence length="276" mass="31850">MKKRERKRVMVIGVLLLVVCIAVYLLVPYSPVKKEYWDTVEKLTEDYELSQHKITEDDLKMLPEILQKYFIKNGYVGIESASAVIFHFKDVDFSMGINKPNIKIDYTAYDFVKEPTRIALIDSKIYGIPFQGIDTCKDGKGSMKGIIAKHITLFNNSYDIMDATYLSECLMHPSLALQENITYKEIDDYTVEATIRKNGAEATGVFYFNKNYEMTSFVVEKRLSTDTNTYEKWTAIPSNYEVINGINMPTKFQAVWNYDSGDLIYFNSNGMKISYR</sequence>
<name>A0ABR8YRK8_9CLOT</name>
<evidence type="ECO:0008006" key="4">
    <source>
        <dbReference type="Google" id="ProtNLM"/>
    </source>
</evidence>
<evidence type="ECO:0000313" key="2">
    <source>
        <dbReference type="EMBL" id="MBD8046890.1"/>
    </source>
</evidence>
<dbReference type="Pfam" id="PF20181">
    <property type="entry name" value="DUF6544"/>
    <property type="match status" value="1"/>
</dbReference>
<dbReference type="Proteomes" id="UP000627166">
    <property type="component" value="Unassembled WGS sequence"/>
</dbReference>
<reference evidence="2 3" key="1">
    <citation type="submission" date="2020-08" db="EMBL/GenBank/DDBJ databases">
        <title>A Genomic Blueprint of the Chicken Gut Microbiome.</title>
        <authorList>
            <person name="Gilroy R."/>
            <person name="Ravi A."/>
            <person name="Getino M."/>
            <person name="Pursley I."/>
            <person name="Horton D.L."/>
            <person name="Alikhan N.-F."/>
            <person name="Baker D."/>
            <person name="Gharbi K."/>
            <person name="Hall N."/>
            <person name="Watson M."/>
            <person name="Adriaenssens E.M."/>
            <person name="Foster-Nyarko E."/>
            <person name="Jarju S."/>
            <person name="Secka A."/>
            <person name="Antonio M."/>
            <person name="Oren A."/>
            <person name="Chaudhuri R."/>
            <person name="La Ragione R.M."/>
            <person name="Hildebrand F."/>
            <person name="Pallen M.J."/>
        </authorList>
    </citation>
    <scope>NUCLEOTIDE SEQUENCE [LARGE SCALE GENOMIC DNA]</scope>
    <source>
        <strain evidence="2 3">N37</strain>
    </source>
</reference>
<evidence type="ECO:0000256" key="1">
    <source>
        <dbReference type="SAM" id="Phobius"/>
    </source>
</evidence>
<dbReference type="RefSeq" id="WP_191739864.1">
    <property type="nucleotide sequence ID" value="NZ_JACSQB010000052.1"/>
</dbReference>
<protein>
    <recommendedName>
        <fullName evidence="4">DUF4825 domain-containing protein</fullName>
    </recommendedName>
</protein>
<keyword evidence="3" id="KW-1185">Reference proteome</keyword>
<gene>
    <name evidence="2" type="ORF">H9637_07525</name>
</gene>
<feature type="transmembrane region" description="Helical" evidence="1">
    <location>
        <begin position="9"/>
        <end position="27"/>
    </location>
</feature>
<keyword evidence="1" id="KW-0472">Membrane</keyword>
<keyword evidence="1" id="KW-1133">Transmembrane helix</keyword>
<organism evidence="2 3">
    <name type="scientific">Clostridium faecium</name>
    <dbReference type="NCBI Taxonomy" id="2762223"/>
    <lineage>
        <taxon>Bacteria</taxon>
        <taxon>Bacillati</taxon>
        <taxon>Bacillota</taxon>
        <taxon>Clostridia</taxon>
        <taxon>Eubacteriales</taxon>
        <taxon>Clostridiaceae</taxon>
        <taxon>Clostridium</taxon>
    </lineage>
</organism>